<dbReference type="Proteomes" id="UP000050482">
    <property type="component" value="Unassembled WGS sequence"/>
</dbReference>
<comment type="caution">
    <text evidence="1">The sequence shown here is derived from an EMBL/GenBank/DDBJ whole genome shotgun (WGS) entry which is preliminary data.</text>
</comment>
<dbReference type="EMBL" id="LJCO01000041">
    <property type="protein sequence ID" value="KPV44059.1"/>
    <property type="molecule type" value="Genomic_DNA"/>
</dbReference>
<evidence type="ECO:0000313" key="1">
    <source>
        <dbReference type="EMBL" id="KPV44059.1"/>
    </source>
</evidence>
<dbReference type="RefSeq" id="WP_054968871.1">
    <property type="nucleotide sequence ID" value="NZ_LJCO01000041.1"/>
</dbReference>
<dbReference type="OrthoDB" id="2381583at2"/>
<sequence length="111" mass="11892">MKGPRCVQIELTDSVSHTDQAWKKTLTLSELQTALKVQDHGQPDASDRSGDVCSAAWQDGPATEVGTANGEGLRLYVEDGPNACLNVKSIVHIRFAGDKALVEPVFGSRLS</sequence>
<accession>A0A0P9CM63</accession>
<dbReference type="AlphaFoldDB" id="A0A0P9CM63"/>
<organism evidence="1 2">
    <name type="scientific">Alicyclobacillus ferrooxydans</name>
    <dbReference type="NCBI Taxonomy" id="471514"/>
    <lineage>
        <taxon>Bacteria</taxon>
        <taxon>Bacillati</taxon>
        <taxon>Bacillota</taxon>
        <taxon>Bacilli</taxon>
        <taxon>Bacillales</taxon>
        <taxon>Alicyclobacillaceae</taxon>
        <taxon>Alicyclobacillus</taxon>
    </lineage>
</organism>
<protein>
    <submittedName>
        <fullName evidence="1">Uncharacterized protein</fullName>
    </submittedName>
</protein>
<name>A0A0P9CM63_9BACL</name>
<keyword evidence="2" id="KW-1185">Reference proteome</keyword>
<evidence type="ECO:0000313" key="2">
    <source>
        <dbReference type="Proteomes" id="UP000050482"/>
    </source>
</evidence>
<reference evidence="1 2" key="1">
    <citation type="submission" date="2015-09" db="EMBL/GenBank/DDBJ databases">
        <title>Draft genome sequence of Alicyclobacillus ferrooxydans DSM 22381.</title>
        <authorList>
            <person name="Hemp J."/>
        </authorList>
    </citation>
    <scope>NUCLEOTIDE SEQUENCE [LARGE SCALE GENOMIC DNA]</scope>
    <source>
        <strain evidence="1 2">TC-34</strain>
    </source>
</reference>
<dbReference type="PATRIC" id="fig|471514.4.peg.3420"/>
<proteinExistence type="predicted"/>
<gene>
    <name evidence="1" type="ORF">AN477_09210</name>
</gene>